<dbReference type="PANTHER" id="PTHR33360">
    <property type="entry name" value="TRANSPOSASE FOR INSERTION SEQUENCE ELEMENT IS200"/>
    <property type="match status" value="1"/>
</dbReference>
<dbReference type="SUPFAM" id="SSF143422">
    <property type="entry name" value="Transposase IS200-like"/>
    <property type="match status" value="1"/>
</dbReference>
<protein>
    <submittedName>
        <fullName evidence="2">IS200/IS605 family transposase</fullName>
    </submittedName>
</protein>
<reference evidence="2" key="1">
    <citation type="submission" date="2022-10" db="EMBL/GenBank/DDBJ databases">
        <title>Luteolibacter sp. GHJ8, whole genome shotgun sequencing project.</title>
        <authorList>
            <person name="Zhao G."/>
            <person name="Shen L."/>
        </authorList>
    </citation>
    <scope>NUCLEOTIDE SEQUENCE</scope>
    <source>
        <strain evidence="2">GHJ8</strain>
    </source>
</reference>
<evidence type="ECO:0000259" key="1">
    <source>
        <dbReference type="SMART" id="SM01321"/>
    </source>
</evidence>
<name>A0ABT3G0W9_9BACT</name>
<sequence>MPQSLTNLLIHLIFSTKDRQPFFSDPQLLVELHHYLGGIVNHHGGNSIIAGGVADHVHLLLVLPRTLTTSDLVRDLKRASSLWLKSRHADLKDFSWQGGYGAFSVGQGEIEVVRTYIANQAEHHRKRSFQEEYRTFLEKYGISYDERYVWD</sequence>
<dbReference type="NCBIfam" id="NF033573">
    <property type="entry name" value="transpos_IS200"/>
    <property type="match status" value="1"/>
</dbReference>
<feature type="domain" description="Transposase IS200-like" evidence="1">
    <location>
        <begin position="5"/>
        <end position="120"/>
    </location>
</feature>
<proteinExistence type="predicted"/>
<dbReference type="PANTHER" id="PTHR33360:SF2">
    <property type="entry name" value="TRANSPOSASE FOR INSERTION SEQUENCE ELEMENT IS200"/>
    <property type="match status" value="1"/>
</dbReference>
<dbReference type="InterPro" id="IPR036515">
    <property type="entry name" value="Transposase_17_sf"/>
</dbReference>
<keyword evidence="3" id="KW-1185">Reference proteome</keyword>
<dbReference type="EMBL" id="JAPDDR010000003">
    <property type="protein sequence ID" value="MCW1913171.1"/>
    <property type="molecule type" value="Genomic_DNA"/>
</dbReference>
<accession>A0ABT3G0W9</accession>
<dbReference type="Gene3D" id="3.30.70.1290">
    <property type="entry name" value="Transposase IS200-like"/>
    <property type="match status" value="1"/>
</dbReference>
<dbReference type="SMART" id="SM01321">
    <property type="entry name" value="Y1_Tnp"/>
    <property type="match status" value="1"/>
</dbReference>
<comment type="caution">
    <text evidence="2">The sequence shown here is derived from an EMBL/GenBank/DDBJ whole genome shotgun (WGS) entry which is preliminary data.</text>
</comment>
<dbReference type="Pfam" id="PF01797">
    <property type="entry name" value="Y1_Tnp"/>
    <property type="match status" value="1"/>
</dbReference>
<dbReference type="InterPro" id="IPR002686">
    <property type="entry name" value="Transposase_17"/>
</dbReference>
<dbReference type="RefSeq" id="WP_264512356.1">
    <property type="nucleotide sequence ID" value="NZ_JAPDDR010000003.1"/>
</dbReference>
<evidence type="ECO:0000313" key="3">
    <source>
        <dbReference type="Proteomes" id="UP001165653"/>
    </source>
</evidence>
<organism evidence="2 3">
    <name type="scientific">Luteolibacter rhizosphaerae</name>
    <dbReference type="NCBI Taxonomy" id="2989719"/>
    <lineage>
        <taxon>Bacteria</taxon>
        <taxon>Pseudomonadati</taxon>
        <taxon>Verrucomicrobiota</taxon>
        <taxon>Verrucomicrobiia</taxon>
        <taxon>Verrucomicrobiales</taxon>
        <taxon>Verrucomicrobiaceae</taxon>
        <taxon>Luteolibacter</taxon>
    </lineage>
</organism>
<gene>
    <name evidence="2" type="primary">tnpA</name>
    <name evidence="2" type="ORF">OJ996_06290</name>
</gene>
<evidence type="ECO:0000313" key="2">
    <source>
        <dbReference type="EMBL" id="MCW1913171.1"/>
    </source>
</evidence>
<dbReference type="Proteomes" id="UP001165653">
    <property type="component" value="Unassembled WGS sequence"/>
</dbReference>